<evidence type="ECO:0000313" key="6">
    <source>
        <dbReference type="EMBL" id="GAA0147530.1"/>
    </source>
</evidence>
<keyword evidence="2 5" id="KW-0521">NADP</keyword>
<evidence type="ECO:0000313" key="7">
    <source>
        <dbReference type="Proteomes" id="UP001454036"/>
    </source>
</evidence>
<dbReference type="Pfam" id="PF00106">
    <property type="entry name" value="adh_short"/>
    <property type="match status" value="1"/>
</dbReference>
<comment type="similarity">
    <text evidence="1 4">Belongs to the short-chain dehydrogenases/reductases (SDR) family.</text>
</comment>
<dbReference type="SUPFAM" id="SSF51735">
    <property type="entry name" value="NAD(P)-binding Rossmann-fold domains"/>
    <property type="match status" value="1"/>
</dbReference>
<comment type="caution">
    <text evidence="6">The sequence shown here is derived from an EMBL/GenBank/DDBJ whole genome shotgun (WGS) entry which is preliminary data.</text>
</comment>
<dbReference type="EC" id="1.1.1.-" evidence="5"/>
<proteinExistence type="inferred from homology"/>
<protein>
    <recommendedName>
        <fullName evidence="5">Short-chain dehydrogenase/reductase</fullName>
        <ecNumber evidence="5">1.1.1.-</ecNumber>
    </recommendedName>
</protein>
<dbReference type="CDD" id="cd05324">
    <property type="entry name" value="carb_red_PTCR-like_SDR_c"/>
    <property type="match status" value="1"/>
</dbReference>
<evidence type="ECO:0000256" key="4">
    <source>
        <dbReference type="RuleBase" id="RU000363"/>
    </source>
</evidence>
<gene>
    <name evidence="6" type="ORF">LIER_07208</name>
</gene>
<keyword evidence="3 5" id="KW-0560">Oxidoreductase</keyword>
<dbReference type="AlphaFoldDB" id="A0AAV3PB52"/>
<dbReference type="Proteomes" id="UP001454036">
    <property type="component" value="Unassembled WGS sequence"/>
</dbReference>
<dbReference type="PRINTS" id="PR00080">
    <property type="entry name" value="SDRFAMILY"/>
</dbReference>
<evidence type="ECO:0000256" key="2">
    <source>
        <dbReference type="ARBA" id="ARBA00022857"/>
    </source>
</evidence>
<dbReference type="EMBL" id="BAABME010001095">
    <property type="protein sequence ID" value="GAA0147530.1"/>
    <property type="molecule type" value="Genomic_DNA"/>
</dbReference>
<reference evidence="6 7" key="1">
    <citation type="submission" date="2024-01" db="EMBL/GenBank/DDBJ databases">
        <title>The complete chloroplast genome sequence of Lithospermum erythrorhizon: insights into the phylogenetic relationship among Boraginaceae species and the maternal lineages of purple gromwells.</title>
        <authorList>
            <person name="Okada T."/>
            <person name="Watanabe K."/>
        </authorList>
    </citation>
    <scope>NUCLEOTIDE SEQUENCE [LARGE SCALE GENOMIC DNA]</scope>
</reference>
<dbReference type="PRINTS" id="PR00081">
    <property type="entry name" value="GDHRDH"/>
</dbReference>
<dbReference type="PANTHER" id="PTHR43490">
    <property type="entry name" value="(+)-NEOMENTHOL DEHYDROGENASE"/>
    <property type="match status" value="1"/>
</dbReference>
<sequence length="314" mass="34630">MNSQQPLTLSTSETYVAVVTGANKGIGFEICKQLAAKGITVVVTARDVERGAQAIEKLKASAISEHLLLFHQLDLCNQSSVDSLVDFIKHKFGKLDILMNNAGVSGVMADQESYRELLNGHMAEMSNSVLKEDLDKAKESETDTYEWAEQCMETNYYGTKRVTEAFIPLLLLSDAPRIVNVSSPMGMLKYLSNEWAIGVLSNVDELTEDKVDEVINAYLKDRKDGSYIVKGWPAYFSAYKLSKAVLNAYTRIMAKKYPKILINAVDPGFVKTDLTFNLGFITPEEGGESPVNLALLPKGGPSGLFFERNEVGSF</sequence>
<dbReference type="GO" id="GO:0016616">
    <property type="term" value="F:oxidoreductase activity, acting on the CH-OH group of donors, NAD or NADP as acceptor"/>
    <property type="evidence" value="ECO:0007669"/>
    <property type="project" value="InterPro"/>
</dbReference>
<evidence type="ECO:0000256" key="1">
    <source>
        <dbReference type="ARBA" id="ARBA00006484"/>
    </source>
</evidence>
<name>A0AAV3PB52_LITER</name>
<dbReference type="Gene3D" id="3.40.50.720">
    <property type="entry name" value="NAD(P)-binding Rossmann-like Domain"/>
    <property type="match status" value="1"/>
</dbReference>
<dbReference type="InterPro" id="IPR002347">
    <property type="entry name" value="SDR_fam"/>
</dbReference>
<dbReference type="InterPro" id="IPR045313">
    <property type="entry name" value="CBR1-like"/>
</dbReference>
<organism evidence="6 7">
    <name type="scientific">Lithospermum erythrorhizon</name>
    <name type="common">Purple gromwell</name>
    <name type="synonym">Lithospermum officinale var. erythrorhizon</name>
    <dbReference type="NCBI Taxonomy" id="34254"/>
    <lineage>
        <taxon>Eukaryota</taxon>
        <taxon>Viridiplantae</taxon>
        <taxon>Streptophyta</taxon>
        <taxon>Embryophyta</taxon>
        <taxon>Tracheophyta</taxon>
        <taxon>Spermatophyta</taxon>
        <taxon>Magnoliopsida</taxon>
        <taxon>eudicotyledons</taxon>
        <taxon>Gunneridae</taxon>
        <taxon>Pentapetalae</taxon>
        <taxon>asterids</taxon>
        <taxon>lamiids</taxon>
        <taxon>Boraginales</taxon>
        <taxon>Boraginaceae</taxon>
        <taxon>Boraginoideae</taxon>
        <taxon>Lithospermeae</taxon>
        <taxon>Lithospermum</taxon>
    </lineage>
</organism>
<evidence type="ECO:0000256" key="3">
    <source>
        <dbReference type="ARBA" id="ARBA00023002"/>
    </source>
</evidence>
<keyword evidence="7" id="KW-1185">Reference proteome</keyword>
<accession>A0AAV3PB52</accession>
<dbReference type="GO" id="GO:0016020">
    <property type="term" value="C:membrane"/>
    <property type="evidence" value="ECO:0007669"/>
    <property type="project" value="TreeGrafter"/>
</dbReference>
<dbReference type="PANTHER" id="PTHR43490:SF98">
    <property type="entry name" value="OS02G0640600 PROTEIN"/>
    <property type="match status" value="1"/>
</dbReference>
<evidence type="ECO:0000256" key="5">
    <source>
        <dbReference type="RuleBase" id="RU369024"/>
    </source>
</evidence>
<dbReference type="InterPro" id="IPR036291">
    <property type="entry name" value="NAD(P)-bd_dom_sf"/>
</dbReference>